<proteinExistence type="predicted"/>
<evidence type="ECO:0000313" key="2">
    <source>
        <dbReference type="Proteomes" id="UP000055035"/>
    </source>
</evidence>
<organism evidence="1 2">
    <name type="scientific">Legionella jordanis</name>
    <dbReference type="NCBI Taxonomy" id="456"/>
    <lineage>
        <taxon>Bacteria</taxon>
        <taxon>Pseudomonadati</taxon>
        <taxon>Pseudomonadota</taxon>
        <taxon>Gammaproteobacteria</taxon>
        <taxon>Legionellales</taxon>
        <taxon>Legionellaceae</taxon>
        <taxon>Legionella</taxon>
    </lineage>
</organism>
<reference evidence="1 2" key="1">
    <citation type="submission" date="2015-11" db="EMBL/GenBank/DDBJ databases">
        <title>Genomic analysis of 38 Legionella species identifies large and diverse effector repertoires.</title>
        <authorList>
            <person name="Burstein D."/>
            <person name="Amaro F."/>
            <person name="Zusman T."/>
            <person name="Lifshitz Z."/>
            <person name="Cohen O."/>
            <person name="Gilbert J.A."/>
            <person name="Pupko T."/>
            <person name="Shuman H.A."/>
            <person name="Segal G."/>
        </authorList>
    </citation>
    <scope>NUCLEOTIDE SEQUENCE [LARGE SCALE GENOMIC DNA]</scope>
    <source>
        <strain evidence="1 2">BL-540</strain>
    </source>
</reference>
<dbReference type="EMBL" id="LNYJ01000011">
    <property type="protein sequence ID" value="KTD17840.1"/>
    <property type="molecule type" value="Genomic_DNA"/>
</dbReference>
<evidence type="ECO:0000313" key="1">
    <source>
        <dbReference type="EMBL" id="KTD17840.1"/>
    </source>
</evidence>
<dbReference type="PATRIC" id="fig|456.5.peg.2302"/>
<sequence>MLLLWTYGSIIVHMQVLKESRRLMYQYERVSRGFWNEVEADSAQQIKKLPEIISFSQPEEEQTHNIVIAEIKDSLSENLFNVFSSYSEMVSLSGFNYGKVCELKVKPKTHVNAGSLALNLYHVSVPELKSELLVLVDQESQDVVAYARFAYNKQSPHLEAAYKDLSFIVIDAIESKKRGAYSLGTVLVQAIVEYSLTSE</sequence>
<comment type="caution">
    <text evidence="1">The sequence shown here is derived from an EMBL/GenBank/DDBJ whole genome shotgun (WGS) entry which is preliminary data.</text>
</comment>
<protein>
    <submittedName>
        <fullName evidence="1">Uncharacterized protein</fullName>
    </submittedName>
</protein>
<gene>
    <name evidence="1" type="ORF">Ljor_2146</name>
</gene>
<name>A0A0W0VCJ8_9GAMM</name>
<accession>A0A0W0VCJ8</accession>
<dbReference type="Proteomes" id="UP000055035">
    <property type="component" value="Unassembled WGS sequence"/>
</dbReference>
<keyword evidence="2" id="KW-1185">Reference proteome</keyword>
<dbReference type="AlphaFoldDB" id="A0A0W0VCJ8"/>